<evidence type="ECO:0000256" key="6">
    <source>
        <dbReference type="ARBA" id="ARBA00023136"/>
    </source>
</evidence>
<dbReference type="SUPFAM" id="SSF51735">
    <property type="entry name" value="NAD(P)-binding Rossmann-fold domains"/>
    <property type="match status" value="1"/>
</dbReference>
<dbReference type="Pfam" id="PF02254">
    <property type="entry name" value="TrkA_N"/>
    <property type="match status" value="1"/>
</dbReference>
<sequence>MSPLLVVAIGIGLAATLGFVARMLRQPPLVGYIFAGMILSLFGFLLDGSSQSLYESMSTLGITFLLFLVGLELNLNELKTLGRVIAIGGLGQILLTFTFAFLLGRALGFATLEALYIGLALTFCSTIIIVKLLSEKKDMASLYGKISVGVLLVQDLVVIIVLVLLSGFRGDNPGLESIGLVLVKGALLLTGIWALAKFVLTRVFDKIAVASSELLFVSSIAWVLLVAAGVSTPIVGFSPQMGGFLAGIALANSTGHLQIASRVKPLRDFFITIFFLLLGTKLVVGISTSLILPAIVLSAFVVIVNMFIVLTLMALLGHKKRTSFLIAVSFTQISEFSLILVSLGQNLGHISSSIVSLITLVAVITMAVSTYLILNGYWLYQKLNFLLRVFELKKVRENAFTPTEKFAGHVVLLGCDRTGRALLPALKKLDCPFVIVDFNPAVVTRLVADGHNAYYADAADTETLLSLGINEAKMIISTTGSLEDNLSVLELLKSSKHQKKPISIFTAANPPDALRLYKDGATYVVIPQTVGGEYLSGMIDSCGLEPDRYNKLRNRNIEQFAY</sequence>
<dbReference type="InterPro" id="IPR006153">
    <property type="entry name" value="Cation/H_exchanger_TM"/>
</dbReference>
<evidence type="ECO:0000256" key="7">
    <source>
        <dbReference type="SAM" id="Phobius"/>
    </source>
</evidence>
<dbReference type="PROSITE" id="PS51201">
    <property type="entry name" value="RCK_N"/>
    <property type="match status" value="1"/>
</dbReference>
<dbReference type="GO" id="GO:0015297">
    <property type="term" value="F:antiporter activity"/>
    <property type="evidence" value="ECO:0007669"/>
    <property type="project" value="InterPro"/>
</dbReference>
<name>A0A1G1UXG2_9BACT</name>
<organism evidence="9 10">
    <name type="scientific">Candidatus Blackburnbacteria bacterium RIFCSPHIGHO2_01_FULL_43_15b</name>
    <dbReference type="NCBI Taxonomy" id="1797513"/>
    <lineage>
        <taxon>Bacteria</taxon>
        <taxon>Candidatus Blackburniibacteriota</taxon>
    </lineage>
</organism>
<comment type="caution">
    <text evidence="9">The sequence shown here is derived from an EMBL/GenBank/DDBJ whole genome shotgun (WGS) entry which is preliminary data.</text>
</comment>
<comment type="subcellular location">
    <subcellularLocation>
        <location evidence="1">Membrane</location>
        <topology evidence="1">Multi-pass membrane protein</topology>
    </subcellularLocation>
</comment>
<dbReference type="Gene3D" id="3.40.50.720">
    <property type="entry name" value="NAD(P)-binding Rossmann-like Domain"/>
    <property type="match status" value="1"/>
</dbReference>
<dbReference type="EMBL" id="MHBW01000035">
    <property type="protein sequence ID" value="OGY07807.1"/>
    <property type="molecule type" value="Genomic_DNA"/>
</dbReference>
<dbReference type="AlphaFoldDB" id="A0A1G1UXG2"/>
<feature type="transmembrane region" description="Helical" evidence="7">
    <location>
        <begin position="6"/>
        <end position="24"/>
    </location>
</feature>
<protein>
    <recommendedName>
        <fullName evidence="8">RCK N-terminal domain-containing protein</fullName>
    </recommendedName>
</protein>
<dbReference type="GO" id="GO:0006813">
    <property type="term" value="P:potassium ion transport"/>
    <property type="evidence" value="ECO:0007669"/>
    <property type="project" value="InterPro"/>
</dbReference>
<feature type="transmembrane region" description="Helical" evidence="7">
    <location>
        <begin position="350"/>
        <end position="374"/>
    </location>
</feature>
<feature type="transmembrane region" description="Helical" evidence="7">
    <location>
        <begin position="207"/>
        <end position="228"/>
    </location>
</feature>
<feature type="transmembrane region" description="Helical" evidence="7">
    <location>
        <begin position="83"/>
        <end position="103"/>
    </location>
</feature>
<evidence type="ECO:0000259" key="8">
    <source>
        <dbReference type="PROSITE" id="PS51201"/>
    </source>
</evidence>
<comment type="similarity">
    <text evidence="2">Belongs to the monovalent cation:proton antiporter 2 (CPA2) transporter (TC 2.A.37) family.</text>
</comment>
<evidence type="ECO:0000313" key="10">
    <source>
        <dbReference type="Proteomes" id="UP000177967"/>
    </source>
</evidence>
<evidence type="ECO:0000256" key="1">
    <source>
        <dbReference type="ARBA" id="ARBA00004141"/>
    </source>
</evidence>
<keyword evidence="3" id="KW-0813">Transport</keyword>
<feature type="transmembrane region" description="Helical" evidence="7">
    <location>
        <begin position="323"/>
        <end position="344"/>
    </location>
</feature>
<keyword evidence="5 7" id="KW-1133">Transmembrane helix</keyword>
<feature type="transmembrane region" description="Helical" evidence="7">
    <location>
        <begin position="266"/>
        <end position="284"/>
    </location>
</feature>
<dbReference type="PANTHER" id="PTHR42751">
    <property type="entry name" value="SODIUM/HYDROGEN EXCHANGER FAMILY/TRKA DOMAIN PROTEIN"/>
    <property type="match status" value="1"/>
</dbReference>
<keyword evidence="4 7" id="KW-0812">Transmembrane</keyword>
<feature type="transmembrane region" description="Helical" evidence="7">
    <location>
        <begin position="115"/>
        <end position="134"/>
    </location>
</feature>
<feature type="domain" description="RCK N-terminal" evidence="8">
    <location>
        <begin position="407"/>
        <end position="526"/>
    </location>
</feature>
<dbReference type="STRING" id="1797513.A2782_01545"/>
<feature type="transmembrane region" description="Helical" evidence="7">
    <location>
        <begin position="52"/>
        <end position="71"/>
    </location>
</feature>
<feature type="transmembrane region" description="Helical" evidence="7">
    <location>
        <begin position="290"/>
        <end position="316"/>
    </location>
</feature>
<dbReference type="InterPro" id="IPR003148">
    <property type="entry name" value="RCK_N"/>
</dbReference>
<dbReference type="InterPro" id="IPR036291">
    <property type="entry name" value="NAD(P)-bd_dom_sf"/>
</dbReference>
<dbReference type="Pfam" id="PF00999">
    <property type="entry name" value="Na_H_Exchanger"/>
    <property type="match status" value="1"/>
</dbReference>
<proteinExistence type="inferred from homology"/>
<keyword evidence="6 7" id="KW-0472">Membrane</keyword>
<dbReference type="InterPro" id="IPR038770">
    <property type="entry name" value="Na+/solute_symporter_sf"/>
</dbReference>
<dbReference type="Gene3D" id="1.20.1530.20">
    <property type="match status" value="1"/>
</dbReference>
<feature type="transmembrane region" description="Helical" evidence="7">
    <location>
        <begin position="29"/>
        <end position="46"/>
    </location>
</feature>
<dbReference type="GO" id="GO:1902600">
    <property type="term" value="P:proton transmembrane transport"/>
    <property type="evidence" value="ECO:0007669"/>
    <property type="project" value="InterPro"/>
</dbReference>
<dbReference type="PANTHER" id="PTHR42751:SF3">
    <property type="entry name" value="SODIUM_GLUTAMATE SYMPORTER"/>
    <property type="match status" value="1"/>
</dbReference>
<gene>
    <name evidence="9" type="ORF">A2782_01545</name>
</gene>
<evidence type="ECO:0000313" key="9">
    <source>
        <dbReference type="EMBL" id="OGY07807.1"/>
    </source>
</evidence>
<feature type="transmembrane region" description="Helical" evidence="7">
    <location>
        <begin position="146"/>
        <end position="166"/>
    </location>
</feature>
<evidence type="ECO:0000256" key="3">
    <source>
        <dbReference type="ARBA" id="ARBA00022448"/>
    </source>
</evidence>
<evidence type="ECO:0000256" key="2">
    <source>
        <dbReference type="ARBA" id="ARBA00005551"/>
    </source>
</evidence>
<dbReference type="Proteomes" id="UP000177967">
    <property type="component" value="Unassembled WGS sequence"/>
</dbReference>
<accession>A0A1G1UXG2</accession>
<reference evidence="9 10" key="1">
    <citation type="journal article" date="2016" name="Nat. Commun.">
        <title>Thousands of microbial genomes shed light on interconnected biogeochemical processes in an aquifer system.</title>
        <authorList>
            <person name="Anantharaman K."/>
            <person name="Brown C.T."/>
            <person name="Hug L.A."/>
            <person name="Sharon I."/>
            <person name="Castelle C.J."/>
            <person name="Probst A.J."/>
            <person name="Thomas B.C."/>
            <person name="Singh A."/>
            <person name="Wilkins M.J."/>
            <person name="Karaoz U."/>
            <person name="Brodie E.L."/>
            <person name="Williams K.H."/>
            <person name="Hubbard S.S."/>
            <person name="Banfield J.F."/>
        </authorList>
    </citation>
    <scope>NUCLEOTIDE SEQUENCE [LARGE SCALE GENOMIC DNA]</scope>
</reference>
<feature type="transmembrane region" description="Helical" evidence="7">
    <location>
        <begin position="178"/>
        <end position="200"/>
    </location>
</feature>
<evidence type="ECO:0000256" key="4">
    <source>
        <dbReference type="ARBA" id="ARBA00022692"/>
    </source>
</evidence>
<evidence type="ECO:0000256" key="5">
    <source>
        <dbReference type="ARBA" id="ARBA00022989"/>
    </source>
</evidence>
<dbReference type="GO" id="GO:0016020">
    <property type="term" value="C:membrane"/>
    <property type="evidence" value="ECO:0007669"/>
    <property type="project" value="UniProtKB-SubCell"/>
</dbReference>
<feature type="transmembrane region" description="Helical" evidence="7">
    <location>
        <begin position="234"/>
        <end position="254"/>
    </location>
</feature>